<keyword evidence="2" id="KW-1185">Reference proteome</keyword>
<evidence type="ECO:0000313" key="1">
    <source>
        <dbReference type="EnsemblPlants" id="HORVU.MOREX.r3.3HG0288650.1.CDS1"/>
    </source>
</evidence>
<reference evidence="1" key="2">
    <citation type="submission" date="2020-10" db="EMBL/GenBank/DDBJ databases">
        <authorList>
            <person name="Scholz U."/>
            <person name="Mascher M."/>
            <person name="Fiebig A."/>
        </authorList>
    </citation>
    <scope>NUCLEOTIDE SEQUENCE [LARGE SCALE GENOMIC DNA]</scope>
    <source>
        <strain evidence="1">cv. Morex</strain>
    </source>
</reference>
<evidence type="ECO:0000313" key="2">
    <source>
        <dbReference type="Proteomes" id="UP000011116"/>
    </source>
</evidence>
<dbReference type="EnsemblPlants" id="HORVU.MOREX.r3.3HG0288650.1">
    <property type="protein sequence ID" value="HORVU.MOREX.r3.3HG0288650.1.CDS1"/>
    <property type="gene ID" value="HORVU.MOREX.r3.3HG0288650"/>
</dbReference>
<dbReference type="Gramene" id="HORVU.MOREX.r3.3HG0288650.1">
    <property type="protein sequence ID" value="HORVU.MOREX.r3.3HG0288650.1.CDS1"/>
    <property type="gene ID" value="HORVU.MOREX.r3.3HG0288650"/>
</dbReference>
<organism evidence="1 2">
    <name type="scientific">Hordeum vulgare subsp. vulgare</name>
    <name type="common">Domesticated barley</name>
    <dbReference type="NCBI Taxonomy" id="112509"/>
    <lineage>
        <taxon>Eukaryota</taxon>
        <taxon>Viridiplantae</taxon>
        <taxon>Streptophyta</taxon>
        <taxon>Embryophyta</taxon>
        <taxon>Tracheophyta</taxon>
        <taxon>Spermatophyta</taxon>
        <taxon>Magnoliopsida</taxon>
        <taxon>Liliopsida</taxon>
        <taxon>Poales</taxon>
        <taxon>Poaceae</taxon>
        <taxon>BOP clade</taxon>
        <taxon>Pooideae</taxon>
        <taxon>Triticodae</taxon>
        <taxon>Triticeae</taxon>
        <taxon>Hordeinae</taxon>
        <taxon>Hordeum</taxon>
    </lineage>
</organism>
<sequence>MVVLLLLRILLSLHAPQRRLFFVFSVSMPLNAGCSLYSLYVKSRIDNLCATWHLLNMYVIPIRYWGYISRL</sequence>
<protein>
    <submittedName>
        <fullName evidence="1">Uncharacterized protein</fullName>
    </submittedName>
</protein>
<dbReference type="Gramene" id="HORVU.MOREX.r2.3HG0239610.1">
    <property type="protein sequence ID" value="HORVU.MOREX.r2.3HG0239610.1.CDS.1"/>
    <property type="gene ID" value="HORVU.MOREX.r2.3HG0239610"/>
</dbReference>
<accession>A0A8I6XQK3</accession>
<dbReference type="AlphaFoldDB" id="A0A8I6XQK3"/>
<name>A0A8I6XQK3_HORVV</name>
<reference evidence="1" key="3">
    <citation type="submission" date="2022-01" db="UniProtKB">
        <authorList>
            <consortium name="EnsemblPlants"/>
        </authorList>
    </citation>
    <scope>IDENTIFICATION</scope>
    <source>
        <strain evidence="1">subsp. vulgare</strain>
    </source>
</reference>
<reference evidence="2" key="1">
    <citation type="journal article" date="2012" name="Nature">
        <title>A physical, genetic and functional sequence assembly of the barley genome.</title>
        <authorList>
            <consortium name="The International Barley Genome Sequencing Consortium"/>
            <person name="Mayer K.F."/>
            <person name="Waugh R."/>
            <person name="Brown J.W."/>
            <person name="Schulman A."/>
            <person name="Langridge P."/>
            <person name="Platzer M."/>
            <person name="Fincher G.B."/>
            <person name="Muehlbauer G.J."/>
            <person name="Sato K."/>
            <person name="Close T.J."/>
            <person name="Wise R.P."/>
            <person name="Stein N."/>
        </authorList>
    </citation>
    <scope>NUCLEOTIDE SEQUENCE [LARGE SCALE GENOMIC DNA]</scope>
    <source>
        <strain evidence="2">cv. Morex</strain>
    </source>
</reference>
<dbReference type="Proteomes" id="UP000011116">
    <property type="component" value="Chromosome 3H"/>
</dbReference>
<proteinExistence type="predicted"/>